<reference evidence="1 2" key="1">
    <citation type="submission" date="2024-07" db="EMBL/GenBank/DDBJ databases">
        <title>Section-level genome sequencing and comparative genomics of Aspergillus sections Usti and Cavernicolus.</title>
        <authorList>
            <consortium name="Lawrence Berkeley National Laboratory"/>
            <person name="Nybo J.L."/>
            <person name="Vesth T.C."/>
            <person name="Theobald S."/>
            <person name="Frisvad J.C."/>
            <person name="Larsen T.O."/>
            <person name="Kjaerboelling I."/>
            <person name="Rothschild-Mancinelli K."/>
            <person name="Lyhne E.K."/>
            <person name="Kogle M.E."/>
            <person name="Barry K."/>
            <person name="Clum A."/>
            <person name="Na H."/>
            <person name="Ledsgaard L."/>
            <person name="Lin J."/>
            <person name="Lipzen A."/>
            <person name="Kuo A."/>
            <person name="Riley R."/>
            <person name="Mondo S."/>
            <person name="Labutti K."/>
            <person name="Haridas S."/>
            <person name="Pangalinan J."/>
            <person name="Salamov A.A."/>
            <person name="Simmons B.A."/>
            <person name="Magnuson J.K."/>
            <person name="Chen J."/>
            <person name="Drula E."/>
            <person name="Henrissat B."/>
            <person name="Wiebenga A."/>
            <person name="Lubbers R.J."/>
            <person name="Gomes A.C."/>
            <person name="Makela M.R."/>
            <person name="Stajich J."/>
            <person name="Grigoriev I.V."/>
            <person name="Mortensen U.H."/>
            <person name="De Vries R.P."/>
            <person name="Baker S.E."/>
            <person name="Andersen M.R."/>
        </authorList>
    </citation>
    <scope>NUCLEOTIDE SEQUENCE [LARGE SCALE GENOMIC DNA]</scope>
    <source>
        <strain evidence="1 2">CBS 123904</strain>
    </source>
</reference>
<organism evidence="1 2">
    <name type="scientific">Aspergillus pseudoustus</name>
    <dbReference type="NCBI Taxonomy" id="1810923"/>
    <lineage>
        <taxon>Eukaryota</taxon>
        <taxon>Fungi</taxon>
        <taxon>Dikarya</taxon>
        <taxon>Ascomycota</taxon>
        <taxon>Pezizomycotina</taxon>
        <taxon>Eurotiomycetes</taxon>
        <taxon>Eurotiomycetidae</taxon>
        <taxon>Eurotiales</taxon>
        <taxon>Aspergillaceae</taxon>
        <taxon>Aspergillus</taxon>
        <taxon>Aspergillus subgen. Nidulantes</taxon>
    </lineage>
</organism>
<proteinExistence type="predicted"/>
<evidence type="ECO:0000313" key="1">
    <source>
        <dbReference type="EMBL" id="KAL2835723.1"/>
    </source>
</evidence>
<accession>A0ABR4J9N8</accession>
<dbReference type="EMBL" id="JBFXLU010000195">
    <property type="protein sequence ID" value="KAL2835723.1"/>
    <property type="molecule type" value="Genomic_DNA"/>
</dbReference>
<comment type="caution">
    <text evidence="1">The sequence shown here is derived from an EMBL/GenBank/DDBJ whole genome shotgun (WGS) entry which is preliminary data.</text>
</comment>
<sequence length="148" mass="16494">MAGSKVSFVPTAIQDHPQLSISGAVFVAFCMGQALVLATAGKTKCLTCAPRWMMLRHGSKRNCPGRLLVFRVSSLANWHEETCLACCFDRFLTKLQIFSPPPHSGSLYRFTQCLWVYRDPCGGYRQKWLTAHAQDCVASGTSELMFLQ</sequence>
<gene>
    <name evidence="1" type="ORF">BJY01DRAFT_223177</name>
</gene>
<protein>
    <submittedName>
        <fullName evidence="1">Uncharacterized protein</fullName>
    </submittedName>
</protein>
<evidence type="ECO:0000313" key="2">
    <source>
        <dbReference type="Proteomes" id="UP001610446"/>
    </source>
</evidence>
<keyword evidence="2" id="KW-1185">Reference proteome</keyword>
<name>A0ABR4J9N8_9EURO</name>
<dbReference type="Proteomes" id="UP001610446">
    <property type="component" value="Unassembled WGS sequence"/>
</dbReference>